<comment type="caution">
    <text evidence="1">The sequence shown here is derived from an EMBL/GenBank/DDBJ whole genome shotgun (WGS) entry which is preliminary data.</text>
</comment>
<dbReference type="EMBL" id="BGPR01003373">
    <property type="protein sequence ID" value="GBM87319.1"/>
    <property type="molecule type" value="Genomic_DNA"/>
</dbReference>
<evidence type="ECO:0000313" key="2">
    <source>
        <dbReference type="Proteomes" id="UP000499080"/>
    </source>
</evidence>
<evidence type="ECO:0000313" key="1">
    <source>
        <dbReference type="EMBL" id="GBM87319.1"/>
    </source>
</evidence>
<gene>
    <name evidence="1" type="ORF">AVEN_53500_1</name>
</gene>
<organism evidence="1 2">
    <name type="scientific">Araneus ventricosus</name>
    <name type="common">Orbweaver spider</name>
    <name type="synonym">Epeira ventricosa</name>
    <dbReference type="NCBI Taxonomy" id="182803"/>
    <lineage>
        <taxon>Eukaryota</taxon>
        <taxon>Metazoa</taxon>
        <taxon>Ecdysozoa</taxon>
        <taxon>Arthropoda</taxon>
        <taxon>Chelicerata</taxon>
        <taxon>Arachnida</taxon>
        <taxon>Araneae</taxon>
        <taxon>Araneomorphae</taxon>
        <taxon>Entelegynae</taxon>
        <taxon>Araneoidea</taxon>
        <taxon>Araneidae</taxon>
        <taxon>Araneus</taxon>
    </lineage>
</organism>
<keyword evidence="2" id="KW-1185">Reference proteome</keyword>
<sequence length="150" mass="17057">MASTLVPNSYFNFFCQEELCKDSLMELPSYFVDSASTRLLPLFTLTGKSCKDSLPVPFTGQTKWSLPKKESAEVFSHNKIKLPATGTTFLRTESEGMGASRYFLKEESASNIHIMTCLKCRLMDSNKGRGAILRVRIRLYEPQFRLIKIK</sequence>
<protein>
    <submittedName>
        <fullName evidence="1">Uncharacterized protein</fullName>
    </submittedName>
</protein>
<dbReference type="Proteomes" id="UP000499080">
    <property type="component" value="Unassembled WGS sequence"/>
</dbReference>
<proteinExistence type="predicted"/>
<dbReference type="AlphaFoldDB" id="A0A4Y2JCU1"/>
<reference evidence="1 2" key="1">
    <citation type="journal article" date="2019" name="Sci. Rep.">
        <title>Orb-weaving spider Araneus ventricosus genome elucidates the spidroin gene catalogue.</title>
        <authorList>
            <person name="Kono N."/>
            <person name="Nakamura H."/>
            <person name="Ohtoshi R."/>
            <person name="Moran D.A.P."/>
            <person name="Shinohara A."/>
            <person name="Yoshida Y."/>
            <person name="Fujiwara M."/>
            <person name="Mori M."/>
            <person name="Tomita M."/>
            <person name="Arakawa K."/>
        </authorList>
    </citation>
    <scope>NUCLEOTIDE SEQUENCE [LARGE SCALE GENOMIC DNA]</scope>
</reference>
<name>A0A4Y2JCU1_ARAVE</name>
<accession>A0A4Y2JCU1</accession>